<evidence type="ECO:0000313" key="9">
    <source>
        <dbReference type="Proteomes" id="UP001159042"/>
    </source>
</evidence>
<comment type="caution">
    <text evidence="8">The sequence shown here is derived from an EMBL/GenBank/DDBJ whole genome shotgun (WGS) entry which is preliminary data.</text>
</comment>
<dbReference type="Proteomes" id="UP001159042">
    <property type="component" value="Unassembled WGS sequence"/>
</dbReference>
<feature type="region of interest" description="Disordered" evidence="7">
    <location>
        <begin position="418"/>
        <end position="447"/>
    </location>
</feature>
<accession>A0AAV8VLQ5</accession>
<dbReference type="InterPro" id="IPR011687">
    <property type="entry name" value="Nop53/GLTSCR2"/>
</dbReference>
<evidence type="ECO:0000256" key="6">
    <source>
        <dbReference type="SAM" id="Coils"/>
    </source>
</evidence>
<keyword evidence="6" id="KW-0175">Coiled coil</keyword>
<evidence type="ECO:0000256" key="7">
    <source>
        <dbReference type="SAM" id="MobiDB-lite"/>
    </source>
</evidence>
<comment type="subcellular location">
    <subcellularLocation>
        <location evidence="5">Nucleus</location>
        <location evidence="5">Nucleolus</location>
    </subcellularLocation>
    <subcellularLocation>
        <location evidence="5">Nucleus</location>
        <location evidence="5">Nucleoplasm</location>
    </subcellularLocation>
</comment>
<comment type="function">
    <text evidence="5">May play a role in ribosome biogenesis.</text>
</comment>
<keyword evidence="9" id="KW-1185">Reference proteome</keyword>
<gene>
    <name evidence="8" type="ORF">NQ315_015465</name>
</gene>
<dbReference type="PANTHER" id="PTHR14211">
    <property type="entry name" value="GLIOMA SUPPRESSOR CANDIDATE REGION GENE 2"/>
    <property type="match status" value="1"/>
</dbReference>
<protein>
    <recommendedName>
        <fullName evidence="2 5">Ribosome biogenesis protein NOP53</fullName>
    </recommendedName>
</protein>
<sequence length="447" mass="52048">MSLSKAKKKRVSKKLKVSWRKHVKINDVEEFLEDQRLEERLGPPLSTISNDELFKVDTKPSPELLLSAKERRKLKANKPLKCFSALQPSSKVPDPITKRNRVRSKEERKNDLVKKKELVNRMKGILKHKEIQANANRKLDELRRQSKPKRGEFKTDLWEDGDKAFPIQQDEWASINTKKHNLRGVGVPVKSVRKSVMEKKSPLPAVPPPHPGMSYNPSFQDHQDLLRVVAEKEIKLIKENEHLTRCTSGMFQKVTPEYRDQTWLVEMSEGLPSKDGSSVVENEASDDEYKAVNAPVKNAKKTLKQRRKQKEQTELERQRKLLKLEKKKITDIHKLNLLNKKIEQIEKKQGILREKRLKKAQEKKNQTKVLSANKFEDPDLEFNMGQEIAGNLKDLKVEGNLLLDRFKSMQKRNIIAPTKRRVRKKAKVKKYTKPGHKDEDWKKTVAR</sequence>
<organism evidence="8 9">
    <name type="scientific">Exocentrus adspersus</name>
    <dbReference type="NCBI Taxonomy" id="1586481"/>
    <lineage>
        <taxon>Eukaryota</taxon>
        <taxon>Metazoa</taxon>
        <taxon>Ecdysozoa</taxon>
        <taxon>Arthropoda</taxon>
        <taxon>Hexapoda</taxon>
        <taxon>Insecta</taxon>
        <taxon>Pterygota</taxon>
        <taxon>Neoptera</taxon>
        <taxon>Endopterygota</taxon>
        <taxon>Coleoptera</taxon>
        <taxon>Polyphaga</taxon>
        <taxon>Cucujiformia</taxon>
        <taxon>Chrysomeloidea</taxon>
        <taxon>Cerambycidae</taxon>
        <taxon>Lamiinae</taxon>
        <taxon>Acanthocinini</taxon>
        <taxon>Exocentrus</taxon>
    </lineage>
</organism>
<dbReference type="GO" id="GO:0000027">
    <property type="term" value="P:ribosomal large subunit assembly"/>
    <property type="evidence" value="ECO:0007669"/>
    <property type="project" value="UniProtKB-UniRule"/>
</dbReference>
<name>A0AAV8VLQ5_9CUCU</name>
<keyword evidence="4 5" id="KW-0539">Nucleus</keyword>
<keyword evidence="3 5" id="KW-0690">Ribosome biogenesis</keyword>
<reference evidence="8 9" key="1">
    <citation type="journal article" date="2023" name="Insect Mol. Biol.">
        <title>Genome sequencing provides insights into the evolution of gene families encoding plant cell wall-degrading enzymes in longhorned beetles.</title>
        <authorList>
            <person name="Shin N.R."/>
            <person name="Okamura Y."/>
            <person name="Kirsch R."/>
            <person name="Pauchet Y."/>
        </authorList>
    </citation>
    <scope>NUCLEOTIDE SEQUENCE [LARGE SCALE GENOMIC DNA]</scope>
    <source>
        <strain evidence="8">EAD_L_NR</strain>
    </source>
</reference>
<dbReference type="PIRSF" id="PIRSF017302">
    <property type="entry name" value="Gltscr2"/>
    <property type="match status" value="1"/>
</dbReference>
<feature type="compositionally biased region" description="Basic residues" evidence="7">
    <location>
        <begin position="418"/>
        <end position="434"/>
    </location>
</feature>
<evidence type="ECO:0000256" key="3">
    <source>
        <dbReference type="ARBA" id="ARBA00022517"/>
    </source>
</evidence>
<feature type="region of interest" description="Disordered" evidence="7">
    <location>
        <begin position="270"/>
        <end position="295"/>
    </location>
</feature>
<evidence type="ECO:0000313" key="8">
    <source>
        <dbReference type="EMBL" id="KAJ8915242.1"/>
    </source>
</evidence>
<dbReference type="AlphaFoldDB" id="A0AAV8VLQ5"/>
<dbReference type="GO" id="GO:0005654">
    <property type="term" value="C:nucleoplasm"/>
    <property type="evidence" value="ECO:0007669"/>
    <property type="project" value="UniProtKB-SubCell"/>
</dbReference>
<dbReference type="GO" id="GO:0005730">
    <property type="term" value="C:nucleolus"/>
    <property type="evidence" value="ECO:0007669"/>
    <property type="project" value="UniProtKB-SubCell"/>
</dbReference>
<evidence type="ECO:0000256" key="4">
    <source>
        <dbReference type="ARBA" id="ARBA00023242"/>
    </source>
</evidence>
<dbReference type="Pfam" id="PF07767">
    <property type="entry name" value="Nop53"/>
    <property type="match status" value="1"/>
</dbReference>
<evidence type="ECO:0000256" key="5">
    <source>
        <dbReference type="PIRNR" id="PIRNR017302"/>
    </source>
</evidence>
<comment type="similarity">
    <text evidence="1 5">Belongs to the NOP53 family.</text>
</comment>
<dbReference type="EMBL" id="JANEYG010000056">
    <property type="protein sequence ID" value="KAJ8915242.1"/>
    <property type="molecule type" value="Genomic_DNA"/>
</dbReference>
<evidence type="ECO:0000256" key="1">
    <source>
        <dbReference type="ARBA" id="ARBA00008838"/>
    </source>
</evidence>
<feature type="compositionally biased region" description="Basic and acidic residues" evidence="7">
    <location>
        <begin position="435"/>
        <end position="447"/>
    </location>
</feature>
<feature type="coiled-coil region" evidence="6">
    <location>
        <begin position="296"/>
        <end position="355"/>
    </location>
</feature>
<proteinExistence type="inferred from homology"/>
<dbReference type="PANTHER" id="PTHR14211:SF7">
    <property type="entry name" value="RIBOSOME BIOGENESIS PROTEIN NOP53"/>
    <property type="match status" value="1"/>
</dbReference>
<dbReference type="GO" id="GO:0008097">
    <property type="term" value="F:5S rRNA binding"/>
    <property type="evidence" value="ECO:0007669"/>
    <property type="project" value="TreeGrafter"/>
</dbReference>
<dbReference type="GO" id="GO:0006364">
    <property type="term" value="P:rRNA processing"/>
    <property type="evidence" value="ECO:0007669"/>
    <property type="project" value="TreeGrafter"/>
</dbReference>
<evidence type="ECO:0000256" key="2">
    <source>
        <dbReference type="ARBA" id="ARBA00018339"/>
    </source>
</evidence>
<feature type="region of interest" description="Disordered" evidence="7">
    <location>
        <begin position="85"/>
        <end position="110"/>
    </location>
</feature>